<dbReference type="InterPro" id="IPR000742">
    <property type="entry name" value="EGF"/>
</dbReference>
<keyword evidence="25" id="KW-1185">Reference proteome</keyword>
<protein>
    <recommendedName>
        <fullName evidence="13">Soluble scavenger receptor cysteine-rich domain-containing protein SSC5D</fullName>
    </recommendedName>
</protein>
<dbReference type="GeneID" id="118416682"/>
<dbReference type="InterPro" id="IPR016187">
    <property type="entry name" value="CTDL_fold"/>
</dbReference>
<feature type="disulfide bond" evidence="15">
    <location>
        <begin position="4373"/>
        <end position="4382"/>
    </location>
</feature>
<evidence type="ECO:0000259" key="23">
    <source>
        <dbReference type="PROSITE" id="PS50287"/>
    </source>
</evidence>
<feature type="transmembrane region" description="Helical" evidence="18">
    <location>
        <begin position="5122"/>
        <end position="5143"/>
    </location>
</feature>
<feature type="domain" description="EGF-like" evidence="20">
    <location>
        <begin position="4239"/>
        <end position="4281"/>
    </location>
</feature>
<dbReference type="InterPro" id="IPR012334">
    <property type="entry name" value="Pectin_lyas_fold"/>
</dbReference>
<feature type="domain" description="VWFD" evidence="24">
    <location>
        <begin position="3751"/>
        <end position="3955"/>
    </location>
</feature>
<feature type="disulfide bond" evidence="15">
    <location>
        <begin position="4271"/>
        <end position="4280"/>
    </location>
</feature>
<evidence type="ECO:0000259" key="21">
    <source>
        <dbReference type="PROSITE" id="PS50060"/>
    </source>
</evidence>
<feature type="disulfide bond" evidence="15">
    <location>
        <begin position="2771"/>
        <end position="2780"/>
    </location>
</feature>
<dbReference type="GO" id="GO:0045217">
    <property type="term" value="P:cell-cell junction maintenance"/>
    <property type="evidence" value="ECO:0000318"/>
    <property type="project" value="GO_Central"/>
</dbReference>
<evidence type="ECO:0000256" key="5">
    <source>
        <dbReference type="ARBA" id="ARBA00022837"/>
    </source>
</evidence>
<dbReference type="SMART" id="SM00137">
    <property type="entry name" value="MAM"/>
    <property type="match status" value="1"/>
</dbReference>
<feature type="domain" description="SRCR" evidence="23">
    <location>
        <begin position="117"/>
        <end position="215"/>
    </location>
</feature>
<evidence type="ECO:0000256" key="15">
    <source>
        <dbReference type="PROSITE-ProRule" id="PRU00076"/>
    </source>
</evidence>
<comment type="subcellular location">
    <subcellularLocation>
        <location evidence="1">Membrane</location>
    </subcellularLocation>
</comment>
<feature type="domain" description="SRCR" evidence="23">
    <location>
        <begin position="917"/>
        <end position="1015"/>
    </location>
</feature>
<evidence type="ECO:0000313" key="26">
    <source>
        <dbReference type="RefSeq" id="XP_035677795.1"/>
    </source>
</evidence>
<evidence type="ECO:0000256" key="10">
    <source>
        <dbReference type="ARBA" id="ARBA00023180"/>
    </source>
</evidence>
<keyword evidence="4" id="KW-0677">Repeat</keyword>
<feature type="compositionally biased region" description="Basic and acidic residues" evidence="17">
    <location>
        <begin position="5276"/>
        <end position="5290"/>
    </location>
</feature>
<evidence type="ECO:0000256" key="19">
    <source>
        <dbReference type="SAM" id="SignalP"/>
    </source>
</evidence>
<dbReference type="Gene3D" id="3.10.250.10">
    <property type="entry name" value="SRCR-like domain"/>
    <property type="match status" value="3"/>
</dbReference>
<evidence type="ECO:0000256" key="16">
    <source>
        <dbReference type="PROSITE-ProRule" id="PRU00196"/>
    </source>
</evidence>
<dbReference type="SUPFAM" id="SSF49854">
    <property type="entry name" value="Spermadhesin, CUB domain"/>
    <property type="match status" value="1"/>
</dbReference>
<dbReference type="SMART" id="SM00216">
    <property type="entry name" value="VWD"/>
    <property type="match status" value="1"/>
</dbReference>
<dbReference type="InterPro" id="IPR011050">
    <property type="entry name" value="Pectin_lyase_fold/virulence"/>
</dbReference>
<evidence type="ECO:0000256" key="1">
    <source>
        <dbReference type="ARBA" id="ARBA00004370"/>
    </source>
</evidence>
<dbReference type="PROSITE" id="PS00232">
    <property type="entry name" value="CADHERIN_1"/>
    <property type="match status" value="1"/>
</dbReference>
<feature type="compositionally biased region" description="Acidic residues" evidence="17">
    <location>
        <begin position="4759"/>
        <end position="4771"/>
    </location>
</feature>
<keyword evidence="3 19" id="KW-0732">Signal</keyword>
<dbReference type="SMART" id="SM00710">
    <property type="entry name" value="PbH1"/>
    <property type="match status" value="22"/>
</dbReference>
<feature type="domain" description="SRCR" evidence="23">
    <location>
        <begin position="1759"/>
        <end position="1862"/>
    </location>
</feature>
<feature type="domain" description="Cadherin" evidence="22">
    <location>
        <begin position="4396"/>
        <end position="4502"/>
    </location>
</feature>
<feature type="disulfide bond" evidence="16">
    <location>
        <begin position="1831"/>
        <end position="1841"/>
    </location>
</feature>
<feature type="domain" description="Cadherin" evidence="22">
    <location>
        <begin position="4504"/>
        <end position="4611"/>
    </location>
</feature>
<dbReference type="CDD" id="cd11304">
    <property type="entry name" value="Cadherin_repeat"/>
    <property type="match status" value="2"/>
</dbReference>
<dbReference type="OrthoDB" id="5985067at2759"/>
<keyword evidence="5 14" id="KW-0106">Calcium</keyword>
<dbReference type="Pfam" id="PF00530">
    <property type="entry name" value="SRCR"/>
    <property type="match status" value="3"/>
</dbReference>
<feature type="domain" description="MAM" evidence="21">
    <location>
        <begin position="2121"/>
        <end position="2288"/>
    </location>
</feature>
<evidence type="ECO:0000256" key="8">
    <source>
        <dbReference type="ARBA" id="ARBA00023157"/>
    </source>
</evidence>
<dbReference type="Pfam" id="PF13229">
    <property type="entry name" value="Beta_helix"/>
    <property type="match status" value="2"/>
</dbReference>
<feature type="compositionally biased region" description="Polar residues" evidence="17">
    <location>
        <begin position="4938"/>
        <end position="4951"/>
    </location>
</feature>
<evidence type="ECO:0000256" key="6">
    <source>
        <dbReference type="ARBA" id="ARBA00022989"/>
    </source>
</evidence>
<feature type="compositionally biased region" description="Basic and acidic residues" evidence="17">
    <location>
        <begin position="5304"/>
        <end position="5326"/>
    </location>
</feature>
<evidence type="ECO:0000256" key="12">
    <source>
        <dbReference type="ARBA" id="ARBA00064153"/>
    </source>
</evidence>
<feature type="disulfide bond" evidence="15">
    <location>
        <begin position="4160"/>
        <end position="4169"/>
    </location>
</feature>
<reference evidence="25" key="1">
    <citation type="journal article" date="2020" name="Nat. Ecol. Evol.">
        <title>Deeply conserved synteny resolves early events in vertebrate evolution.</title>
        <authorList>
            <person name="Simakov O."/>
            <person name="Marletaz F."/>
            <person name="Yue J.X."/>
            <person name="O'Connell B."/>
            <person name="Jenkins J."/>
            <person name="Brandt A."/>
            <person name="Calef R."/>
            <person name="Tung C.H."/>
            <person name="Huang T.K."/>
            <person name="Schmutz J."/>
            <person name="Satoh N."/>
            <person name="Yu J.K."/>
            <person name="Putnam N.H."/>
            <person name="Green R.E."/>
            <person name="Rokhsar D.S."/>
        </authorList>
    </citation>
    <scope>NUCLEOTIDE SEQUENCE [LARGE SCALE GENOMIC DNA]</scope>
    <source>
        <strain evidence="25">S238N-H82</strain>
    </source>
</reference>
<dbReference type="SMART" id="SM00202">
    <property type="entry name" value="SR"/>
    <property type="match status" value="3"/>
</dbReference>
<evidence type="ECO:0000256" key="7">
    <source>
        <dbReference type="ARBA" id="ARBA00023136"/>
    </source>
</evidence>
<dbReference type="PRINTS" id="PR00258">
    <property type="entry name" value="SPERACTRCPTR"/>
</dbReference>
<evidence type="ECO:0000256" key="14">
    <source>
        <dbReference type="PROSITE-ProRule" id="PRU00043"/>
    </source>
</evidence>
<evidence type="ECO:0000259" key="20">
    <source>
        <dbReference type="PROSITE" id="PS50026"/>
    </source>
</evidence>
<dbReference type="SUPFAM" id="SSF49899">
    <property type="entry name" value="Concanavalin A-like lectins/glucanases"/>
    <property type="match status" value="1"/>
</dbReference>
<feature type="disulfide bond" evidence="16">
    <location>
        <begin position="184"/>
        <end position="194"/>
    </location>
</feature>
<dbReference type="InterPro" id="IPR053243">
    <property type="entry name" value="SJ_maturation_regulator"/>
</dbReference>
<dbReference type="InterPro" id="IPR001304">
    <property type="entry name" value="C-type_lectin-like"/>
</dbReference>
<dbReference type="PROSITE" id="PS01186">
    <property type="entry name" value="EGF_2"/>
    <property type="match status" value="6"/>
</dbReference>
<dbReference type="PROSITE" id="PS50268">
    <property type="entry name" value="CADHERIN_2"/>
    <property type="match status" value="2"/>
</dbReference>
<dbReference type="PANTHER" id="PTHR47653:SF1">
    <property type="entry name" value="DELETED IN MALIGNANT BRAIN TUMORS 1 PROTEIN"/>
    <property type="match status" value="1"/>
</dbReference>
<dbReference type="FunFam" id="2.60.40.60:FF:000020">
    <property type="entry name" value="Dachsous cadherin-related 1b"/>
    <property type="match status" value="1"/>
</dbReference>
<evidence type="ECO:0000313" key="25">
    <source>
        <dbReference type="Proteomes" id="UP000001554"/>
    </source>
</evidence>
<dbReference type="PROSITE" id="PS00022">
    <property type="entry name" value="EGF_1"/>
    <property type="match status" value="6"/>
</dbReference>
<evidence type="ECO:0000259" key="22">
    <source>
        <dbReference type="PROSITE" id="PS50268"/>
    </source>
</evidence>
<dbReference type="SUPFAM" id="SSF49313">
    <property type="entry name" value="Cadherin-like"/>
    <property type="match status" value="2"/>
</dbReference>
<dbReference type="SUPFAM" id="SSF56487">
    <property type="entry name" value="SRCR-like"/>
    <property type="match status" value="3"/>
</dbReference>
<keyword evidence="6 18" id="KW-1133">Transmembrane helix</keyword>
<organism evidence="25 26">
    <name type="scientific">Branchiostoma floridae</name>
    <name type="common">Florida lancelet</name>
    <name type="synonym">Amphioxus</name>
    <dbReference type="NCBI Taxonomy" id="7739"/>
    <lineage>
        <taxon>Eukaryota</taxon>
        <taxon>Metazoa</taxon>
        <taxon>Chordata</taxon>
        <taxon>Cephalochordata</taxon>
        <taxon>Leptocardii</taxon>
        <taxon>Amphioxiformes</taxon>
        <taxon>Branchiostomatidae</taxon>
        <taxon>Branchiostoma</taxon>
    </lineage>
</organism>
<dbReference type="FunFam" id="3.10.250.10:FF:000005">
    <property type="entry name" value="Neurotrypsin isoform A"/>
    <property type="match status" value="1"/>
</dbReference>
<comment type="subunit">
    <text evidence="12">Interacts with LGALS1 and laminin.</text>
</comment>
<dbReference type="RefSeq" id="XP_035677795.1">
    <property type="nucleotide sequence ID" value="XM_035821902.1"/>
</dbReference>
<dbReference type="KEGG" id="bfo:118416682"/>
<evidence type="ECO:0000256" key="2">
    <source>
        <dbReference type="ARBA" id="ARBA00022692"/>
    </source>
</evidence>
<feature type="compositionally biased region" description="Polar residues" evidence="17">
    <location>
        <begin position="5206"/>
        <end position="5220"/>
    </location>
</feature>
<dbReference type="PROSITE" id="PS51233">
    <property type="entry name" value="VWFD"/>
    <property type="match status" value="1"/>
</dbReference>
<feature type="disulfide bond" evidence="15">
    <location>
        <begin position="4228"/>
        <end position="4237"/>
    </location>
</feature>
<dbReference type="PROSITE" id="PS00420">
    <property type="entry name" value="SRCR_1"/>
    <property type="match status" value="2"/>
</dbReference>
<keyword evidence="7 18" id="KW-0472">Membrane</keyword>
<dbReference type="PRINTS" id="PR00205">
    <property type="entry name" value="CADHERIN"/>
</dbReference>
<keyword evidence="8 16" id="KW-1015">Disulfide bond</keyword>
<evidence type="ECO:0000256" key="11">
    <source>
        <dbReference type="ARBA" id="ARBA00058074"/>
    </source>
</evidence>
<keyword evidence="15" id="KW-0245">EGF-like domain</keyword>
<dbReference type="GO" id="GO:0005886">
    <property type="term" value="C:plasma membrane"/>
    <property type="evidence" value="ECO:0007669"/>
    <property type="project" value="InterPro"/>
</dbReference>
<dbReference type="Proteomes" id="UP000001554">
    <property type="component" value="Chromosome 1"/>
</dbReference>
<feature type="disulfide bond" evidence="16">
    <location>
        <begin position="984"/>
        <end position="994"/>
    </location>
</feature>
<dbReference type="Pfam" id="PF23106">
    <property type="entry name" value="EGF_Teneurin"/>
    <property type="match status" value="1"/>
</dbReference>
<evidence type="ECO:0000256" key="9">
    <source>
        <dbReference type="ARBA" id="ARBA00023170"/>
    </source>
</evidence>
<dbReference type="Pfam" id="PF00028">
    <property type="entry name" value="Cadherin"/>
    <property type="match status" value="1"/>
</dbReference>
<dbReference type="SUPFAM" id="SSF56436">
    <property type="entry name" value="C-type lectin-like"/>
    <property type="match status" value="1"/>
</dbReference>
<dbReference type="PROSITE" id="PS50060">
    <property type="entry name" value="MAM_2"/>
    <property type="match status" value="1"/>
</dbReference>
<feature type="domain" description="EGF-like" evidence="20">
    <location>
        <begin position="4204"/>
        <end position="4238"/>
    </location>
</feature>
<dbReference type="Gene3D" id="2.160.20.10">
    <property type="entry name" value="Single-stranded right-handed beta-helix, Pectin lyase-like"/>
    <property type="match status" value="3"/>
</dbReference>
<feature type="domain" description="EGF-like" evidence="20">
    <location>
        <begin position="2742"/>
        <end position="2781"/>
    </location>
</feature>
<dbReference type="SMART" id="SM00181">
    <property type="entry name" value="EGF"/>
    <property type="match status" value="12"/>
</dbReference>
<reference evidence="26" key="2">
    <citation type="submission" date="2025-08" db="UniProtKB">
        <authorList>
            <consortium name="RefSeq"/>
        </authorList>
    </citation>
    <scope>IDENTIFICATION</scope>
    <source>
        <strain evidence="26">S238N-H82</strain>
        <tissue evidence="26">Testes</tissue>
    </source>
</reference>
<dbReference type="InterPro" id="IPR035914">
    <property type="entry name" value="Sperma_CUB_dom_sf"/>
</dbReference>
<feature type="region of interest" description="Disordered" evidence="17">
    <location>
        <begin position="5204"/>
        <end position="5234"/>
    </location>
</feature>
<proteinExistence type="predicted"/>
<dbReference type="Gene3D" id="2.60.120.200">
    <property type="match status" value="1"/>
</dbReference>
<feature type="compositionally biased region" description="Pro residues" evidence="17">
    <location>
        <begin position="5088"/>
        <end position="5103"/>
    </location>
</feature>
<dbReference type="InterPro" id="IPR006626">
    <property type="entry name" value="PbH1"/>
</dbReference>
<feature type="region of interest" description="Disordered" evidence="17">
    <location>
        <begin position="5042"/>
        <end position="5117"/>
    </location>
</feature>
<dbReference type="PROSITE" id="PS50026">
    <property type="entry name" value="EGF_3"/>
    <property type="match status" value="5"/>
</dbReference>
<keyword evidence="10" id="KW-0325">Glycoprotein</keyword>
<dbReference type="InterPro" id="IPR013320">
    <property type="entry name" value="ConA-like_dom_sf"/>
</dbReference>
<dbReference type="Pfam" id="PF25024">
    <property type="entry name" value="EGF_TEN"/>
    <property type="match status" value="1"/>
</dbReference>
<dbReference type="InterPro" id="IPR015919">
    <property type="entry name" value="Cadherin-like_sf"/>
</dbReference>
<feature type="compositionally biased region" description="Basic and acidic residues" evidence="17">
    <location>
        <begin position="4952"/>
        <end position="4971"/>
    </location>
</feature>
<accession>A0A9J7MSQ0</accession>
<feature type="chain" id="PRO_5039923175" description="Soluble scavenger receptor cysteine-rich domain-containing protein SSC5D" evidence="19">
    <location>
        <begin position="30"/>
        <end position="5408"/>
    </location>
</feature>
<comment type="function">
    <text evidence="11">Binds to extracellular matrix proteins. Binds to pathogen-associated molecular patterns (PAMPs) present on the cell walls of Gram-positive and Gram-negative bacteria and fungi, behaving as a pattern recognition receptor (PRR). Induces bacterial and fungal aggregation and subsequent inhibition of PAMP-induced cytokine release. Does not possess intrinsic bactericidal activity. May play a role in the innate defense and homeostasis of certain epithelial surfaces.</text>
</comment>
<dbReference type="FunFam" id="3.10.250.10:FF:000001">
    <property type="entry name" value="Lysyl oxidase 4 isoform X1"/>
    <property type="match status" value="1"/>
</dbReference>
<dbReference type="Gene3D" id="2.60.120.290">
    <property type="entry name" value="Spermadhesin, CUB domain"/>
    <property type="match status" value="1"/>
</dbReference>
<feature type="domain" description="EGF-like" evidence="20">
    <location>
        <begin position="4142"/>
        <end position="4170"/>
    </location>
</feature>
<feature type="compositionally biased region" description="Low complexity" evidence="17">
    <location>
        <begin position="5104"/>
        <end position="5113"/>
    </location>
</feature>
<feature type="region of interest" description="Disordered" evidence="17">
    <location>
        <begin position="4930"/>
        <end position="5001"/>
    </location>
</feature>
<feature type="compositionally biased region" description="Low complexity" evidence="17">
    <location>
        <begin position="4807"/>
        <end position="4854"/>
    </location>
</feature>
<evidence type="ECO:0000256" key="4">
    <source>
        <dbReference type="ARBA" id="ARBA00022737"/>
    </source>
</evidence>
<feature type="compositionally biased region" description="Polar residues" evidence="17">
    <location>
        <begin position="4731"/>
        <end position="4741"/>
    </location>
</feature>
<dbReference type="InterPro" id="IPR000998">
    <property type="entry name" value="MAM_dom"/>
</dbReference>
<sequence>MIMAVSCSRTSLLALWLWSFTLVWRCCLCQTELGGHLSGSRVLTLAGSPYVAAEDIHVPSGSVLTVEPGVTVRFGPGVGLFVAGALKAQGRDDQRITFTRLDGAPTWNLSSRLGLGIRLVEGRTLNEGRLELQDANDTWGTVCDDGWDSRDTAVACRQLGYRGGGEFRRFGTGTGPILLDEMDCDGSELALFKCRVQTLGNHDCGHDEDVGLVCQGPHIMQPLNGWHGIEFVPDRTNKDERSVLEYVDIIYAGISTSLESASSLRVVGVAPKIHKVRIKASSGTGMEFDSMETPLNLTDTIVSGSIVSGINITTQVGGVTLRNTKLTNNGEDGLRYSFRHGDYLPGPGDFCAFLPQAEAGFDQYPIHLEGRSSRDKDCTKVFTTSPGHVLTVQYVKWKGVPRDDSFLQVRDGPDETAPVLGDHNFSENMHKSVTSTGNVLFMRFKTKRAYDDLFEIRILSSEGESVDLSLDRCLLHRNGGDGVVVQNLQGEVKVQETLLASNGKAGFHIASGIGNVLLEKVVAQENKGNGLLFDYFGGKEVIKDSVVSRNGKDGLASAPPQVLENLEQFEVLNSTFIANKGLAIKLSSTCSLTASNIIITKNIINSNGEGAVDIGSCTIGYPSKVLVKENMFRRNFGRAFVIRDMNEFNLRIEGNIFQDNRDTTIHLISPNVRSGPVDIEVVSNSFFMNSGPSIIYVDLMNGDTDEQIPAHSFIFVFNVLEENTVTVPFPYLIGRALSNAVVVFKATNTLIEKSIFDNPDSRYELSTLLFSPPTRLLATRNWWGTKRKAVIAARIFDYNSRYTLAKVDFTPYLLSPDISNLTLSGSTEPANKFVLLNRTIGGTIGGNVVLSKRLSPYVVTRDINILPGGKLVLEAGVRLEFLMHVGMMIHGQLIANGTETANITLTLHEPSQDGGNVRLVDGKGPWEGRVEVRRGGRWGTVCSKGWDAADTMILCKQLGYPDYYEYLSRPGPLSAPILLNNVSCNDQDHDIVKCRSTPVGNSSCKHQDDLYVGCLRGHWSGIRFTASTGYSSLLYTVVERGGAQDNNDSPMVPSAIRVDLHNHTFKHVEIRDSAQMGMHILYTHPFRDSAEVTNVTVIDSPNIGLSMRSPTFKIINSTVSGSGRDGIVFERPQHRDPYVTDAEDVMLPQFRHKVCSGDKTLDSNDFLYVELDENTESVCTDTITSQEGSVIGIVVLEALLDPSEELVVTAGSPGNDSAARIVVVTDDPLDYQTQKLVATEGTITVNYQGSSSGFGLLRMLVLSIPEQTFSSESGIQVAACNMSNNRANGIRVNFQSNETLTTITGTNIERSGMRGLHVEKSLGNVEVAFSVIHNNMYSGVILMYYGGALDMIKSSVTNNTNGIEFYAGYTWIGDKMPTIYHTVEDCEISGNTEHAISVTTDPRSEKLWQLEISGSRITHNRGDIIHIYPMQSIKGKSYPFLVFTSVEFTHNEGRVMSIYGMYSEILLQNSTFDNNFGSIIDVQDAGSVKMTIRDNKFVSNDCGDAGVLMVTGKEKRMAISRNLFYNNTGRFVVYFQLLSQSLDDESRLITFSHNTLQSNLYRRQDVFSDQLMSFAFGISGLMAPLLRYNRFHNEDLRLELFVDIPAVSVDSEIDARLNWWGTPEEHLLMERIFDFEDWNDRALVEYFPFLASPADDAVVIDTMVRYRGDDTILGGRLLDHSTLTIDRSPYYVSSDLTVMHNVTLSIEPGVEIRFAPRVGLLVLGSLLAQGTEKDHITFTGMEDSEARFISDTSVYDLPVRLVGGFWRSEGRLEVFYRNQWGTVCKDGWDYKDAAVVCRQLGYGPPDQRDWKFKIDAAGRPDGPVWMDNVHCSGDEGVLTECAFGSLGYSLCSHSYDVGVRCDGGAVGEKIPWGNVRFSVDQAVYDRQVSESLLEYVDITGGGFLHQRRIAALQATYIYPDIKFVTISNCSGSGLEVLVPQTETSIADSIFLHNRGSGVNIIRSEYDLRIRNITTVNNNDNGVSFSPLDIIENERHFGFCSFSDPSRTLPVRNRAFLHYKSSLLRQEVAEAYKIIRAPDGFVVDIRILTGSFYNQKKRISFFKGDKFTDEELFIVIDEMNNPKENQVYSTGTNIVGISFNNYERSPDFEFLAEIVAVPISYPPCTFSKDSPCKWRDVEMEEISPRSKWVIYDGSVASHYFYGTNYDAGGEYKGRYIYVGTGLEDFNKDEAAYSVLAGPVLPVELDLCTLSFYYHMRGPRTSLVIYVNDTSGFREIWQAQENRDTDGWQQVVVPLSQIVDDFNAVFIGGHARTIPSHVALDNIEFKKCSKGKFASHVVSDSVFVGNKRSGIHYSSTFERNPKVNIERNILAENGGSLIGGADLSSALAMTVGDAEFMITNNLVTNNQVGGVHILMHSRNPEPRSNMIANNVLTNNRDSEAVLLRSMVMPMMSINIVGNNIAHNAAKDYRSALVITNTVANVYNNTFYNNSGMYTVEWQYQGASALTDPTEQQYFTGNLVHFNKGENLDLQATIVTDGPIMYQSNFIKNPANEYEISQLQYQFEEEEEEKPKGDEELDDDVDEEEKEEVSVIATNNWWGFTKRPEVADRILGELRTSRSKVTYVPFLTAPPFQYRTESCPMGWLPHRGSCYTYKPEVFTWKEAVETCLSEGASIAWITDVIERDFVLEMLLSRGYNENYNEPTWVEAASHLTAQQEGFAARNRPKCSYLKLPGFKGDDGLSLYPDCGLERHPVVCRKDIVGNCPKNCFHHGLCMGTSCVCDKGWEGDDCSKFHCKEIGNCNDVGECVGPSHCKCKPGWKGSACSVTYCNRYDTCRSCTKQPGCGWCDTTSQCLAGSGDGPDKLTPTCPSYFYYDCITIGGMESCSEQIEQINCLSKYCNNTRTILDEEVCRRCQDIEGCYKDSELGICPVWNEQKCPSGFVRPDYSDESRILRSLVHRNVKYVDPKKVILYSCPVEPIVRETATDTTLFVAYPKIDAFDGDIISSPQSGGVMHWVDKVENLENHTMIVAKPVGLEDVVSYADFSQKVQMYRVNDEKAKEALPDHFSLNSVKEGFDPRTGRYIHFMEDRPVYKCLGREFIDLNTGNLVTSYYMIMPANPEPEPAVNEGDLVADAESQGFIEVVKDFTEEELGVFVHTEHKQCEPGNVQWLDELESKIRKKHKSEIVEATLACTGGDSRPGLLVLDTTSAEDLNIRPGNVIIGRTTGAVLSQIITVSYEEGFLFLESVALTSSSDYVEKEKLMLSSTKRKKRALGESTAVADFDWNRRLRSTSEDEEDTVDISASVKFTPKLDLTLAVTSAPPYLTAIGAELDGPIQLLANATYSFKARKSSSGSQQLAIRQAKSALEFCIIVGPPSASVCVPGKLLLHAEVLFHAEMEGAGVLTVGTTANSEVKMGGRWRRSSKGMDFSEPGKPFDIHHNYDVNMPAGNNGTVTISVSPTFSVQWPSFSTPTLPPGVHKDIPDWMKDALGAAGADTFWTGEPLMQASVNTPLVASLKASTCSERCSTSDMPQYVELSGGVVKAGGALNISSKRFNDTFRSFQAPDYMNSSMVNITSGCDGQLELCCTCPGTGEPGSVNPYTGECMCDCYCDPPLNTRKGIPMRDGSCVCNTCPGGLPRMYMEDGGMGCPCLCNDLSEHDMNEDGSCPCECDCPDGSTDTIAPDGSCPCRCTCNNCQDSILGPDGCICPNDVCPVCDDGRLPTWEGCKCSCPESEDCGRPPICVVGRRGPECDQPDCSPCQDCSGNGVCAADVGTGCGSTCRCHRGWSGPCCNRRRARRAWGDPHLETLDGIHFDYFGIGEFWDCKSPVNDFGIQTRFFAHERVSLTGAVAVKAGPSVVTITTPPKSANASHLPFLRIDGVLQPVALGQRYTLANNTVLLDVSNPSEGRVEDPGAVVALFSFQFVSGASISVDVRHSPVMQRMYMNVMFLPTAKFKGNTDGLCGTLDNDPGNDFTGPDGVLLPDAMAFAESWRVNETNEDGGLEGSWSWTASNFHHGDVMDHAYTDPYYIPLYDISGLPPDRLNAARDACINKKLPKDLLINCVFDVALTMDSSFAEQGQLNLECPTECTGKGRCVEGECVCLPGWTGAECETGLCANCSKEHGTCLDGFCQCDIGWEGPGCTWEATCYNVNNCTSPEHGLCEETDVCQCNDGFSGIDCGLQATCYDVDDCSGNGVCVDFDWCRCDVGWTGEDCSVQSCQDLDYCSGHGECIAYDVCACHRGWKGRSCALPDCPKLSQCSGHGDCVAPNRCRCHSGYFGRNCSTTFNCSHLNNCYNNGMCVVERLEDGSVANACRCYPGYGGADCGQVACDEVRQCSRHGRCVEPNVCECNYGYAGHDCSRYTCQGMHYCSGHGVCIGYDVCYCHSLWYGRACSEPDCTRVNHCSSQGTCISPDTCDCFPGFDGEDCSRASTVNEHPPVFEPDFYNVTILENVPIGSKILSPNGYDEDGGKNGLLTFTLLPFGAYNLFTIDTRTGDVYTSADVDYERLRMPSIQLTVVATDKGTNPLAATAAVNVNVQDLNDNCPVFYANIPLFVNFPTTTEPGTILAVTRAHDWDSGKNGEIWYILDQDTNINLFDIHWDSGVIRSIDQLPAGVHRIGVIASDKGEAPCSRRIVITLLVSKVVRKLSTSPGSPYTYEYDIEPDEEEEEEEEVFVEPTSASTEEFDVIAWLTSGQDRQPTSVVPEGSTLEMEFSATAIGSDETGSPTSSAEKTLDEFLRSRLGTKDPGNTAEGSSVDAGEPLEIVVDSEPLPGPDTESSATSSGSDLNDDQLKESDLPLTSSTSDDDVEDASDQDESNPSASGTGEIDTPVAEKINTSTPVPDGKEQTNPPTTTAAAIITTTAAGTTTTTAAATTSTSTTATTTTTVKTTTATTTTTAASNTEPAPIRPRKGKPQLEGVSAPSPTMGDVTSKADPPTPASENTVETVFSGIENAEPPVEYGDTLEFDFFGTLTPLEEIPDPTPKTTLERNGQSLIRESSRENELPTEDRSLLRSEVFDESGGDSNIVTDPIRPSPGIGATGPRNLQFPGWRESVQYKQLAALGRQDLDADSEEDRDPLRARGALAQFAGGEETVPVGHKPPPAHGKQDPGGSVARSGDREAVTRGGKKRQPASPRPPTPLPVPSPAPTSKPQTTTKSTGGEKGLRPVYVASIVVGVAVFFTCVALACIKCRRTDHRRRRRNAKNEKVRRWIASIPADVDFDFIPMQDMGRIDWRHSNSLPRRPHSLARASMLSTRTDKTGSTASGYHSAMESLDESGRLRRERLGTAGYLKSIEDEAEDDPQAHPQQERPTRPETPTLPEEPSKRDDGERLRLERLIYAGYTTPSQTRSVEEKEKKETLPKSESHQMRMDRLSIAGYAPREPKANPADPGTDSAAETGYTTAVESPDDDSPIASGSTTLERPEVILRIDEETDIEKEILPTADDIVVNDIALD</sequence>
<evidence type="ECO:0000256" key="13">
    <source>
        <dbReference type="ARBA" id="ARBA00069168"/>
    </source>
</evidence>
<gene>
    <name evidence="26" type="primary">LOC118416682</name>
</gene>
<dbReference type="GO" id="GO:0016020">
    <property type="term" value="C:membrane"/>
    <property type="evidence" value="ECO:0000318"/>
    <property type="project" value="GO_Central"/>
</dbReference>
<feature type="region of interest" description="Disordered" evidence="17">
    <location>
        <begin position="5248"/>
        <end position="5376"/>
    </location>
</feature>
<evidence type="ECO:0000256" key="3">
    <source>
        <dbReference type="ARBA" id="ARBA00022729"/>
    </source>
</evidence>
<feature type="signal peptide" evidence="19">
    <location>
        <begin position="1"/>
        <end position="29"/>
    </location>
</feature>
<dbReference type="SMART" id="SM00112">
    <property type="entry name" value="CA"/>
    <property type="match status" value="2"/>
</dbReference>
<feature type="region of interest" description="Disordered" evidence="17">
    <location>
        <begin position="4694"/>
        <end position="4898"/>
    </location>
</feature>
<comment type="caution">
    <text evidence="16">Lacks conserved residue(s) required for the propagation of feature annotation.</text>
</comment>
<dbReference type="GO" id="GO:0007156">
    <property type="term" value="P:homophilic cell adhesion via plasma membrane adhesion molecules"/>
    <property type="evidence" value="ECO:0007669"/>
    <property type="project" value="InterPro"/>
</dbReference>
<dbReference type="InterPro" id="IPR001846">
    <property type="entry name" value="VWF_type-D"/>
</dbReference>
<name>A0A9J7MSQ0_BRAFL</name>
<dbReference type="FunFam" id="3.10.250.10:FF:000007">
    <property type="entry name" value="Soluble scavenger receptor cysteine-rich domain-containing protein SSC5D"/>
    <property type="match status" value="1"/>
</dbReference>
<dbReference type="GO" id="GO:0005509">
    <property type="term" value="F:calcium ion binding"/>
    <property type="evidence" value="ECO:0007669"/>
    <property type="project" value="UniProtKB-UniRule"/>
</dbReference>
<dbReference type="SUPFAM" id="SSF51126">
    <property type="entry name" value="Pectin lyase-like"/>
    <property type="match status" value="4"/>
</dbReference>
<dbReference type="InterPro" id="IPR039448">
    <property type="entry name" value="Beta_helix"/>
</dbReference>
<dbReference type="PANTHER" id="PTHR47653">
    <property type="entry name" value="PROTEIN BARK BEETLE"/>
    <property type="match status" value="1"/>
</dbReference>
<dbReference type="PROSITE" id="PS50287">
    <property type="entry name" value="SRCR_2"/>
    <property type="match status" value="3"/>
</dbReference>
<dbReference type="InterPro" id="IPR001190">
    <property type="entry name" value="SRCR"/>
</dbReference>
<evidence type="ECO:0000256" key="17">
    <source>
        <dbReference type="SAM" id="MobiDB-lite"/>
    </source>
</evidence>
<dbReference type="OMA" id="ILARENW"/>
<evidence type="ECO:0000256" key="18">
    <source>
        <dbReference type="SAM" id="Phobius"/>
    </source>
</evidence>
<keyword evidence="9" id="KW-0675">Receptor</keyword>
<dbReference type="InterPro" id="IPR036772">
    <property type="entry name" value="SRCR-like_dom_sf"/>
</dbReference>
<dbReference type="Gene3D" id="2.10.25.10">
    <property type="entry name" value="Laminin"/>
    <property type="match status" value="6"/>
</dbReference>
<feature type="domain" description="EGF-like" evidence="20">
    <location>
        <begin position="4349"/>
        <end position="4383"/>
    </location>
</feature>
<evidence type="ECO:0000259" key="24">
    <source>
        <dbReference type="PROSITE" id="PS51233"/>
    </source>
</evidence>
<dbReference type="InterPro" id="IPR002126">
    <property type="entry name" value="Cadherin-like_dom"/>
</dbReference>
<keyword evidence="2 18" id="KW-0812">Transmembrane</keyword>
<dbReference type="Gene3D" id="2.60.40.60">
    <property type="entry name" value="Cadherins"/>
    <property type="match status" value="2"/>
</dbReference>
<dbReference type="SMART" id="SM00034">
    <property type="entry name" value="CLECT"/>
    <property type="match status" value="1"/>
</dbReference>
<dbReference type="InterPro" id="IPR020894">
    <property type="entry name" value="Cadherin_CS"/>
</dbReference>